<feature type="binding site" evidence="5">
    <location>
        <position position="67"/>
    </location>
    <ligand>
        <name>substrate</name>
    </ligand>
</feature>
<feature type="binding site" evidence="5">
    <location>
        <position position="166"/>
    </location>
    <ligand>
        <name>NAD(+)</name>
        <dbReference type="ChEBI" id="CHEBI:57540"/>
    </ligand>
</feature>
<evidence type="ECO:0000256" key="7">
    <source>
        <dbReference type="RuleBase" id="RU004417"/>
    </source>
</evidence>
<evidence type="ECO:0000259" key="8">
    <source>
        <dbReference type="SMART" id="SM00839"/>
    </source>
</evidence>
<dbReference type="PANTHER" id="PTHR11606">
    <property type="entry name" value="GLUTAMATE DEHYDROGENASE"/>
    <property type="match status" value="1"/>
</dbReference>
<evidence type="ECO:0000256" key="1">
    <source>
        <dbReference type="ARBA" id="ARBA00006382"/>
    </source>
</evidence>
<dbReference type="InterPro" id="IPR006097">
    <property type="entry name" value="Glu/Leu/Phe/Val/Trp_DH_dimer"/>
</dbReference>
<dbReference type="Gene3D" id="3.40.50.10860">
    <property type="entry name" value="Leucine Dehydrogenase, chain A, domain 1"/>
    <property type="match status" value="1"/>
</dbReference>
<evidence type="ECO:0000256" key="5">
    <source>
        <dbReference type="PIRSR" id="PIRSR000185-2"/>
    </source>
</evidence>
<feature type="domain" description="Glutamate/phenylalanine/leucine/valine/L-tryptophan dehydrogenase C-terminal" evidence="8">
    <location>
        <begin position="158"/>
        <end position="380"/>
    </location>
</feature>
<dbReference type="Pfam" id="PF00208">
    <property type="entry name" value="ELFV_dehydrog"/>
    <property type="match status" value="1"/>
</dbReference>
<evidence type="ECO:0000256" key="3">
    <source>
        <dbReference type="PIRNR" id="PIRNR000185"/>
    </source>
</evidence>
<dbReference type="InterPro" id="IPR046346">
    <property type="entry name" value="Aminoacid_DH-like_N_sf"/>
</dbReference>
<dbReference type="EMBL" id="MHLB01000027">
    <property type="protein sequence ID" value="OGZ01952.1"/>
    <property type="molecule type" value="Genomic_DNA"/>
</dbReference>
<comment type="caution">
    <text evidence="9">The sequence shown here is derived from an EMBL/GenBank/DDBJ whole genome shotgun (WGS) entry which is preliminary data.</text>
</comment>
<dbReference type="PRINTS" id="PR00082">
    <property type="entry name" value="GLFDHDRGNASE"/>
</dbReference>
<dbReference type="PIRSF" id="PIRSF000185">
    <property type="entry name" value="Glu_DH"/>
    <property type="match status" value="1"/>
</dbReference>
<keyword evidence="2 3" id="KW-0560">Oxidoreductase</keyword>
<dbReference type="InterPro" id="IPR006096">
    <property type="entry name" value="Glu/Leu/Phe/Val/Trp_DH_C"/>
</dbReference>
<comment type="similarity">
    <text evidence="1 3 7">Belongs to the Glu/Leu/Phe/Val dehydrogenases family.</text>
</comment>
<feature type="binding site" evidence="5">
    <location>
        <position position="325"/>
    </location>
    <ligand>
        <name>substrate</name>
    </ligand>
</feature>
<feature type="binding site" evidence="5">
    <location>
        <position position="197"/>
    </location>
    <ligand>
        <name>NAD(+)</name>
        <dbReference type="ChEBI" id="CHEBI:57540"/>
    </ligand>
</feature>
<dbReference type="Proteomes" id="UP000178348">
    <property type="component" value="Unassembled WGS sequence"/>
</dbReference>
<dbReference type="InterPro" id="IPR006095">
    <property type="entry name" value="Glu/Leu/Phe/Val/Trp_DH"/>
</dbReference>
<feature type="binding site" evidence="5">
    <location>
        <position position="43"/>
    </location>
    <ligand>
        <name>substrate</name>
    </ligand>
</feature>
<keyword evidence="5" id="KW-0547">Nucleotide-binding</keyword>
<dbReference type="InterPro" id="IPR014362">
    <property type="entry name" value="Glu_DH"/>
</dbReference>
<dbReference type="GO" id="GO:0004352">
    <property type="term" value="F:glutamate dehydrogenase (NAD+) activity"/>
    <property type="evidence" value="ECO:0007669"/>
    <property type="project" value="TreeGrafter"/>
</dbReference>
<organism evidence="9 10">
    <name type="scientific">Candidatus Liptonbacteria bacterium RIFCSPLOWO2_01_FULL_53_13</name>
    <dbReference type="NCBI Taxonomy" id="1798651"/>
    <lineage>
        <taxon>Bacteria</taxon>
        <taxon>Candidatus Liptoniibacteriota</taxon>
    </lineage>
</organism>
<proteinExistence type="inferred from homology"/>
<evidence type="ECO:0000256" key="2">
    <source>
        <dbReference type="ARBA" id="ARBA00023002"/>
    </source>
</evidence>
<dbReference type="Pfam" id="PF02812">
    <property type="entry name" value="ELFV_dehydrog_N"/>
    <property type="match status" value="1"/>
</dbReference>
<dbReference type="SMART" id="SM00839">
    <property type="entry name" value="ELFV_dehydrog"/>
    <property type="match status" value="1"/>
</dbReference>
<dbReference type="PANTHER" id="PTHR11606:SF13">
    <property type="entry name" value="GLUTAMATE DEHYDROGENASE 1, MITOCHONDRIAL"/>
    <property type="match status" value="1"/>
</dbReference>
<name>A0A1G2CL59_9BACT</name>
<evidence type="ECO:0000256" key="6">
    <source>
        <dbReference type="PIRSR" id="PIRSR000185-3"/>
    </source>
</evidence>
<gene>
    <name evidence="9" type="ORF">A2946_04250</name>
</gene>
<dbReference type="GO" id="GO:0006538">
    <property type="term" value="P:L-glutamate catabolic process"/>
    <property type="evidence" value="ECO:0007669"/>
    <property type="project" value="TreeGrafter"/>
</dbReference>
<evidence type="ECO:0000256" key="4">
    <source>
        <dbReference type="PIRSR" id="PIRSR000185-1"/>
    </source>
</evidence>
<sequence length="380" mass="41843">MTNMKFLVKNDEFGPEYVVRVYDRKTGMRGVLVIDNTALGPGKGGIRMTPDITEEEVYRLARTMTWKNALAGIPFGGAKSGVVLPKGTSPEKKKELLQAFAKKIMPFLPKKYIGGPDVNTGEREMQWIVEATGSWRSVTGKPANLCMVSFGKKGEKCGIPHEFGSTGFGVAHAAKVAAELSRIPIKGATVAIHGFGNVGTFAYKFLTEMGAKVVAIANHEGALYAKNGFDKKQLTRMIDARAPLLNYKGAKKISSEAFWSVPVDILIPASVTDVIHEGNKKHIRAKIIVEGGNIPMREPIENEFWKKGIIIVPDFVANAGGVISSYAEYRGYNPKRMFELVEKRIVSATRTVLVRAMKTKKNPRAVAMEIAKERVRERMK</sequence>
<dbReference type="InterPro" id="IPR036291">
    <property type="entry name" value="NAD(P)-bd_dom_sf"/>
</dbReference>
<dbReference type="GO" id="GO:0000166">
    <property type="term" value="F:nucleotide binding"/>
    <property type="evidence" value="ECO:0007669"/>
    <property type="project" value="UniProtKB-KW"/>
</dbReference>
<keyword evidence="5" id="KW-0520">NAD</keyword>
<dbReference type="Gene3D" id="3.40.50.720">
    <property type="entry name" value="NAD(P)-binding Rossmann-like Domain"/>
    <property type="match status" value="1"/>
</dbReference>
<feature type="site" description="Important for catalysis" evidence="6">
    <location>
        <position position="117"/>
    </location>
</feature>
<accession>A0A1G2CL59</accession>
<feature type="active site" description="Proton donor" evidence="4">
    <location>
        <position position="79"/>
    </location>
</feature>
<reference evidence="9 10" key="1">
    <citation type="journal article" date="2016" name="Nat. Commun.">
        <title>Thousands of microbial genomes shed light on interconnected biogeochemical processes in an aquifer system.</title>
        <authorList>
            <person name="Anantharaman K."/>
            <person name="Brown C.T."/>
            <person name="Hug L.A."/>
            <person name="Sharon I."/>
            <person name="Castelle C.J."/>
            <person name="Probst A.J."/>
            <person name="Thomas B.C."/>
            <person name="Singh A."/>
            <person name="Wilkins M.J."/>
            <person name="Karaoz U."/>
            <person name="Brodie E.L."/>
            <person name="Williams K.H."/>
            <person name="Hubbard S.S."/>
            <person name="Banfield J.F."/>
        </authorList>
    </citation>
    <scope>NUCLEOTIDE SEQUENCE [LARGE SCALE GENOMIC DNA]</scope>
</reference>
<evidence type="ECO:0000313" key="9">
    <source>
        <dbReference type="EMBL" id="OGZ01952.1"/>
    </source>
</evidence>
<dbReference type="AlphaFoldDB" id="A0A1G2CL59"/>
<evidence type="ECO:0000313" key="10">
    <source>
        <dbReference type="Proteomes" id="UP000178348"/>
    </source>
</evidence>
<dbReference type="SUPFAM" id="SSF53223">
    <property type="entry name" value="Aminoacid dehydrogenase-like, N-terminal domain"/>
    <property type="match status" value="1"/>
</dbReference>
<dbReference type="SUPFAM" id="SSF51735">
    <property type="entry name" value="NAD(P)-binding Rossmann-fold domains"/>
    <property type="match status" value="1"/>
</dbReference>
<protein>
    <recommendedName>
        <fullName evidence="3">Glutamate dehydrogenase</fullName>
    </recommendedName>
</protein>